<gene>
    <name evidence="1" type="ORF">HMPREF9429_00902</name>
</gene>
<dbReference type="OrthoDB" id="9795268at2"/>
<dbReference type="EMBL" id="AECS01000036">
    <property type="protein sequence ID" value="EFQ04298.1"/>
    <property type="molecule type" value="Genomic_DNA"/>
</dbReference>
<dbReference type="HOGENOM" id="CLU_1803883_0_0_9"/>
<evidence type="ECO:0000313" key="2">
    <source>
        <dbReference type="Proteomes" id="UP000003195"/>
    </source>
</evidence>
<name>E2ZBS0_9FIRM</name>
<dbReference type="AlphaFoldDB" id="E2ZBS0"/>
<dbReference type="eggNOG" id="COG1145">
    <property type="taxonomic scope" value="Bacteria"/>
</dbReference>
<dbReference type="Proteomes" id="UP000003195">
    <property type="component" value="Unassembled WGS sequence"/>
</dbReference>
<protein>
    <submittedName>
        <fullName evidence="1">Uncharacterized protein</fullName>
    </submittedName>
</protein>
<accession>E2ZBS0</accession>
<evidence type="ECO:0000313" key="1">
    <source>
        <dbReference type="EMBL" id="EFQ04298.1"/>
    </source>
</evidence>
<proteinExistence type="predicted"/>
<organism evidence="1 2">
    <name type="scientific">Megasphaera micronuciformis F0359</name>
    <dbReference type="NCBI Taxonomy" id="706434"/>
    <lineage>
        <taxon>Bacteria</taxon>
        <taxon>Bacillati</taxon>
        <taxon>Bacillota</taxon>
        <taxon>Negativicutes</taxon>
        <taxon>Veillonellales</taxon>
        <taxon>Veillonellaceae</taxon>
        <taxon>Megasphaera</taxon>
    </lineage>
</organism>
<comment type="caution">
    <text evidence="1">The sequence shown here is derived from an EMBL/GenBank/DDBJ whole genome shotgun (WGS) entry which is preliminary data.</text>
</comment>
<keyword evidence="2" id="KW-1185">Reference proteome</keyword>
<reference evidence="1 2" key="1">
    <citation type="submission" date="2010-08" db="EMBL/GenBank/DDBJ databases">
        <authorList>
            <person name="Weinstock G."/>
            <person name="Sodergren E."/>
            <person name="Clifton S."/>
            <person name="Fulton L."/>
            <person name="Fulton B."/>
            <person name="Courtney L."/>
            <person name="Fronick C."/>
            <person name="Harrison M."/>
            <person name="Strong C."/>
            <person name="Farmer C."/>
            <person name="Delahaunty K."/>
            <person name="Markovic C."/>
            <person name="Hall O."/>
            <person name="Minx P."/>
            <person name="Tomlinson C."/>
            <person name="Mitreva M."/>
            <person name="Hou S."/>
            <person name="Chen J."/>
            <person name="Wollam A."/>
            <person name="Pepin K.H."/>
            <person name="Johnson M."/>
            <person name="Bhonagiri V."/>
            <person name="Zhang X."/>
            <person name="Suruliraj S."/>
            <person name="Warren W."/>
            <person name="Chinwalla A."/>
            <person name="Mardis E.R."/>
            <person name="Wilson R.K."/>
        </authorList>
    </citation>
    <scope>NUCLEOTIDE SEQUENCE [LARGE SCALE GENOMIC DNA]</scope>
    <source>
        <strain evidence="1 2">F0359</strain>
    </source>
</reference>
<dbReference type="STRING" id="706434.HMPREF9429_00902"/>
<dbReference type="RefSeq" id="WP_006941925.1">
    <property type="nucleotide sequence ID" value="NZ_GL538208.1"/>
</dbReference>
<sequence>METQIFMNPAGGRMMRSLQDNENISHLSYWPIQLKLVPEESPAFNGADLLIAADCTAYAYADFGKDFIKDKTLIITCPKLNDDNAMEKLTNILKNNDIHSVNVIRMSVPCCQRLEKTVEQAVATSQKMFSVKTCVITPNGSVQ</sequence>